<keyword evidence="10" id="KW-0505">Motor protein</keyword>
<keyword evidence="9" id="KW-0969">Cilium</keyword>
<evidence type="ECO:0000256" key="6">
    <source>
        <dbReference type="ARBA" id="ARBA00022701"/>
    </source>
</evidence>
<keyword evidence="11" id="KW-0206">Cytoskeleton</keyword>
<evidence type="ECO:0000256" key="1">
    <source>
        <dbReference type="ARBA" id="ARBA00004120"/>
    </source>
</evidence>
<dbReference type="GO" id="GO:0035721">
    <property type="term" value="P:intraciliary retrograde transport"/>
    <property type="evidence" value="ECO:0007669"/>
    <property type="project" value="InterPro"/>
</dbReference>
<dbReference type="Proteomes" id="UP000828236">
    <property type="component" value="Unassembled WGS sequence"/>
</dbReference>
<comment type="caution">
    <text evidence="13">The sequence shown here is derived from an EMBL/GenBank/DDBJ whole genome shotgun (WGS) entry which is preliminary data.</text>
</comment>
<gene>
    <name evidence="13" type="ORF">HUG17_3957</name>
</gene>
<organism evidence="13">
    <name type="scientific">Dermatophagoides farinae</name>
    <name type="common">American house dust mite</name>
    <dbReference type="NCBI Taxonomy" id="6954"/>
    <lineage>
        <taxon>Eukaryota</taxon>
        <taxon>Metazoa</taxon>
        <taxon>Ecdysozoa</taxon>
        <taxon>Arthropoda</taxon>
        <taxon>Chelicerata</taxon>
        <taxon>Arachnida</taxon>
        <taxon>Acari</taxon>
        <taxon>Acariformes</taxon>
        <taxon>Sarcoptiformes</taxon>
        <taxon>Astigmata</taxon>
        <taxon>Psoroptidia</taxon>
        <taxon>Analgoidea</taxon>
        <taxon>Pyroglyphidae</taxon>
        <taxon>Dermatophagoidinae</taxon>
        <taxon>Dermatophagoides</taxon>
    </lineage>
</organism>
<dbReference type="GO" id="GO:0005868">
    <property type="term" value="C:cytoplasmic dynein complex"/>
    <property type="evidence" value="ECO:0007669"/>
    <property type="project" value="InterPro"/>
</dbReference>
<sequence length="169" mass="19672">MCNRHWSVAIDIMAGNHHDDDDDKSDHRPDIWIESQKLLKTSLNVQREHGYLYGYSTLVFIGSHFGGKSSIINRFIDQTKSTNDLSKYEETIALEYRYLCRQIDSSAMDNRHELLFIDLLKFTINNHTIINNNVSLIIVIDLTQPNKMATLLDNIIKWIRKHLQSILSN</sequence>
<dbReference type="PANTHER" id="PTHR13236">
    <property type="entry name" value="DYNEIN 2 LIGHT INTERMEDIATE CHAIN, ISOFORM 2"/>
    <property type="match status" value="1"/>
</dbReference>
<keyword evidence="5" id="KW-0963">Cytoplasm</keyword>
<dbReference type="SUPFAM" id="SSF52540">
    <property type="entry name" value="P-loop containing nucleoside triphosphate hydrolases"/>
    <property type="match status" value="1"/>
</dbReference>
<evidence type="ECO:0000256" key="11">
    <source>
        <dbReference type="ARBA" id="ARBA00023212"/>
    </source>
</evidence>
<keyword evidence="8" id="KW-0243">Dynein</keyword>
<evidence type="ECO:0000256" key="9">
    <source>
        <dbReference type="ARBA" id="ARBA00023069"/>
    </source>
</evidence>
<dbReference type="Gene3D" id="3.40.50.300">
    <property type="entry name" value="P-loop containing nucleotide triphosphate hydrolases"/>
    <property type="match status" value="1"/>
</dbReference>
<dbReference type="GO" id="GO:0045504">
    <property type="term" value="F:dynein heavy chain binding"/>
    <property type="evidence" value="ECO:0007669"/>
    <property type="project" value="TreeGrafter"/>
</dbReference>
<evidence type="ECO:0000256" key="3">
    <source>
        <dbReference type="ARBA" id="ARBA00018863"/>
    </source>
</evidence>
<evidence type="ECO:0000256" key="2">
    <source>
        <dbReference type="ARBA" id="ARBA00006831"/>
    </source>
</evidence>
<accession>A0A9D4SF53</accession>
<dbReference type="GO" id="GO:0035735">
    <property type="term" value="P:intraciliary transport involved in cilium assembly"/>
    <property type="evidence" value="ECO:0007669"/>
    <property type="project" value="InterPro"/>
</dbReference>
<dbReference type="PANTHER" id="PTHR13236:SF0">
    <property type="entry name" value="CYTOPLASMIC DYNEIN 2 LIGHT INTERMEDIATE CHAIN 1"/>
    <property type="match status" value="1"/>
</dbReference>
<proteinExistence type="inferred from homology"/>
<name>A0A9D4SF53_DERFA</name>
<reference evidence="13" key="2">
    <citation type="journal article" date="2021" name="World Allergy Organ. J.">
        <title>Chromosome-level assembly of Dermatophagoides farinae genome and transcriptome reveals two novel allergens Der f 37 and Der f 39.</title>
        <authorList>
            <person name="Chen J."/>
            <person name="Cai Z."/>
            <person name="Fan D."/>
            <person name="Hu J."/>
            <person name="Hou Y."/>
            <person name="He Y."/>
            <person name="Zhang Z."/>
            <person name="Zhao Z."/>
            <person name="Gao P."/>
            <person name="Hu W."/>
            <person name="Sun J."/>
            <person name="Li J."/>
            <person name="Ji K."/>
        </authorList>
    </citation>
    <scope>NUCLEOTIDE SEQUENCE</scope>
    <source>
        <strain evidence="13">JKM2019</strain>
    </source>
</reference>
<keyword evidence="6" id="KW-0493">Microtubule</keyword>
<evidence type="ECO:0000256" key="4">
    <source>
        <dbReference type="ARBA" id="ARBA00022473"/>
    </source>
</evidence>
<dbReference type="GO" id="GO:0036064">
    <property type="term" value="C:ciliary basal body"/>
    <property type="evidence" value="ECO:0007669"/>
    <property type="project" value="TreeGrafter"/>
</dbReference>
<keyword evidence="12" id="KW-0966">Cell projection</keyword>
<comment type="subcellular location">
    <subcellularLocation>
        <location evidence="1">Cytoplasm</location>
        <location evidence="1">Cytoskeleton</location>
        <location evidence="1">Cilium basal body</location>
    </subcellularLocation>
</comment>
<evidence type="ECO:0000256" key="10">
    <source>
        <dbReference type="ARBA" id="ARBA00023175"/>
    </source>
</evidence>
<dbReference type="InterPro" id="IPR040045">
    <property type="entry name" value="DYNC2LI1"/>
</dbReference>
<evidence type="ECO:0000256" key="8">
    <source>
        <dbReference type="ARBA" id="ARBA00023017"/>
    </source>
</evidence>
<protein>
    <recommendedName>
        <fullName evidence="3">Cytoplasmic dynein 2 light intermediate chain 1</fullName>
    </recommendedName>
</protein>
<dbReference type="InterPro" id="IPR027417">
    <property type="entry name" value="P-loop_NTPase"/>
</dbReference>
<evidence type="ECO:0000256" key="7">
    <source>
        <dbReference type="ARBA" id="ARBA00022794"/>
    </source>
</evidence>
<comment type="similarity">
    <text evidence="2">Belongs to the dynein light intermediate chain family.</text>
</comment>
<evidence type="ECO:0000256" key="12">
    <source>
        <dbReference type="ARBA" id="ARBA00023273"/>
    </source>
</evidence>
<dbReference type="AlphaFoldDB" id="A0A9D4SF53"/>
<evidence type="ECO:0000313" key="13">
    <source>
        <dbReference type="EMBL" id="KAH7639924.1"/>
    </source>
</evidence>
<keyword evidence="7" id="KW-0970">Cilium biogenesis/degradation</keyword>
<keyword evidence="4" id="KW-0217">Developmental protein</keyword>
<dbReference type="GO" id="GO:0005930">
    <property type="term" value="C:axoneme"/>
    <property type="evidence" value="ECO:0007669"/>
    <property type="project" value="TreeGrafter"/>
</dbReference>
<reference evidence="13" key="1">
    <citation type="submission" date="2020-06" db="EMBL/GenBank/DDBJ databases">
        <authorList>
            <person name="Ji K."/>
            <person name="Li J."/>
        </authorList>
    </citation>
    <scope>NUCLEOTIDE SEQUENCE</scope>
    <source>
        <strain evidence="13">JKM2019</strain>
        <tissue evidence="13">Whole body</tissue>
    </source>
</reference>
<dbReference type="GO" id="GO:0005874">
    <property type="term" value="C:microtubule"/>
    <property type="evidence" value="ECO:0007669"/>
    <property type="project" value="UniProtKB-KW"/>
</dbReference>
<evidence type="ECO:0000256" key="5">
    <source>
        <dbReference type="ARBA" id="ARBA00022490"/>
    </source>
</evidence>
<dbReference type="EMBL" id="SDOV01000007">
    <property type="protein sequence ID" value="KAH7639924.1"/>
    <property type="molecule type" value="Genomic_DNA"/>
</dbReference>